<dbReference type="Pfam" id="PF13404">
    <property type="entry name" value="HTH_AsnC-type"/>
    <property type="match status" value="1"/>
</dbReference>
<comment type="caution">
    <text evidence="6">The sequence shown here is derived from an EMBL/GenBank/DDBJ whole genome shotgun (WGS) entry which is preliminary data.</text>
</comment>
<evidence type="ECO:0000256" key="3">
    <source>
        <dbReference type="ARBA" id="ARBA00023163"/>
    </source>
</evidence>
<keyword evidence="7" id="KW-1185">Reference proteome</keyword>
<dbReference type="GO" id="GO:0005829">
    <property type="term" value="C:cytosol"/>
    <property type="evidence" value="ECO:0007669"/>
    <property type="project" value="TreeGrafter"/>
</dbReference>
<dbReference type="PANTHER" id="PTHR30154">
    <property type="entry name" value="LEUCINE-RESPONSIVE REGULATORY PROTEIN"/>
    <property type="match status" value="1"/>
</dbReference>
<gene>
    <name evidence="6" type="ORF">NDR86_36125</name>
</gene>
<feature type="domain" description="HTH asnC-type" evidence="5">
    <location>
        <begin position="171"/>
        <end position="211"/>
    </location>
</feature>
<dbReference type="Pfam" id="PF01037">
    <property type="entry name" value="AsnC_trans_reg"/>
    <property type="match status" value="1"/>
</dbReference>
<keyword evidence="2" id="KW-0238">DNA-binding</keyword>
<accession>A0A9X2EG52</accession>
<keyword evidence="3" id="KW-0804">Transcription</keyword>
<evidence type="ECO:0000259" key="5">
    <source>
        <dbReference type="Pfam" id="PF13404"/>
    </source>
</evidence>
<evidence type="ECO:0000313" key="6">
    <source>
        <dbReference type="EMBL" id="MCM6778920.1"/>
    </source>
</evidence>
<dbReference type="PANTHER" id="PTHR30154:SF34">
    <property type="entry name" value="TRANSCRIPTIONAL REGULATOR AZLB"/>
    <property type="match status" value="1"/>
</dbReference>
<dbReference type="SMART" id="SM00344">
    <property type="entry name" value="HTH_ASNC"/>
    <property type="match status" value="1"/>
</dbReference>
<protein>
    <submittedName>
        <fullName evidence="6">Lrp/AsnC family transcriptional regulator</fullName>
    </submittedName>
</protein>
<dbReference type="Gene3D" id="3.30.70.920">
    <property type="match status" value="1"/>
</dbReference>
<feature type="domain" description="Transcription regulator AsnC/Lrp ligand binding" evidence="4">
    <location>
        <begin position="237"/>
        <end position="305"/>
    </location>
</feature>
<dbReference type="InterPro" id="IPR019888">
    <property type="entry name" value="Tscrpt_reg_AsnC-like"/>
</dbReference>
<dbReference type="InterPro" id="IPR011008">
    <property type="entry name" value="Dimeric_a/b-barrel"/>
</dbReference>
<dbReference type="GO" id="GO:0043565">
    <property type="term" value="F:sequence-specific DNA binding"/>
    <property type="evidence" value="ECO:0007669"/>
    <property type="project" value="InterPro"/>
</dbReference>
<name>A0A9X2EG52_9NOCA</name>
<keyword evidence="1" id="KW-0805">Transcription regulation</keyword>
<dbReference type="SUPFAM" id="SSF54909">
    <property type="entry name" value="Dimeric alpha+beta barrel"/>
    <property type="match status" value="1"/>
</dbReference>
<dbReference type="GO" id="GO:0043200">
    <property type="term" value="P:response to amino acid"/>
    <property type="evidence" value="ECO:0007669"/>
    <property type="project" value="TreeGrafter"/>
</dbReference>
<evidence type="ECO:0000259" key="4">
    <source>
        <dbReference type="Pfam" id="PF01037"/>
    </source>
</evidence>
<dbReference type="RefSeq" id="WP_251918655.1">
    <property type="nucleotide sequence ID" value="NZ_JAMRXG010000030.1"/>
</dbReference>
<reference evidence="6" key="1">
    <citation type="submission" date="2022-06" db="EMBL/GenBank/DDBJ databases">
        <title>Novel species in genus nocardia.</title>
        <authorList>
            <person name="Li F."/>
        </authorList>
    </citation>
    <scope>NUCLEOTIDE SEQUENCE</scope>
    <source>
        <strain evidence="6">CDC141</strain>
    </source>
</reference>
<proteinExistence type="predicted"/>
<dbReference type="EMBL" id="JAMRXG010000030">
    <property type="protein sequence ID" value="MCM6778920.1"/>
    <property type="molecule type" value="Genomic_DNA"/>
</dbReference>
<evidence type="ECO:0000256" key="1">
    <source>
        <dbReference type="ARBA" id="ARBA00023015"/>
    </source>
</evidence>
<sequence length="322" mass="34443">MPIPALEGTDLAIATALVGAPRASWRELAQRLALSERTVVRRAVPLYERGLLRATAVRNPGCFPELVAITLRLRCVRERIHAVADSLSHRPDTVAVDIVGGGSEITALMFLDGPQARDTLLMRDLPATAAVISWDSQRVLHIFPSAGDAGSDPTEPVLGYGQSAPAEPPPLTAVDHAIIETLIRDGRASYTELAQAAAITAHTARRRLEALLHNQVIRPVTVVDFPVLGLKSQALLWLSVQPSALDRIGRSLAAHPKVFFAGAVTGPANLLLAVAERTTDTLYAFINTTIGALPEITAMETCAILATTKRTGLPLTPPWALR</sequence>
<organism evidence="6 7">
    <name type="scientific">Nocardia pulmonis</name>
    <dbReference type="NCBI Taxonomy" id="2951408"/>
    <lineage>
        <taxon>Bacteria</taxon>
        <taxon>Bacillati</taxon>
        <taxon>Actinomycetota</taxon>
        <taxon>Actinomycetes</taxon>
        <taxon>Mycobacteriales</taxon>
        <taxon>Nocardiaceae</taxon>
        <taxon>Nocardia</taxon>
    </lineage>
</organism>
<dbReference type="InterPro" id="IPR019887">
    <property type="entry name" value="Tscrpt_reg_AsnC/Lrp_C"/>
</dbReference>
<dbReference type="AlphaFoldDB" id="A0A9X2EG52"/>
<evidence type="ECO:0000313" key="7">
    <source>
        <dbReference type="Proteomes" id="UP001139157"/>
    </source>
</evidence>
<evidence type="ECO:0000256" key="2">
    <source>
        <dbReference type="ARBA" id="ARBA00023125"/>
    </source>
</evidence>
<dbReference type="InterPro" id="IPR000485">
    <property type="entry name" value="AsnC-type_HTH_dom"/>
</dbReference>
<dbReference type="SUPFAM" id="SSF46785">
    <property type="entry name" value="Winged helix' DNA-binding domain"/>
    <property type="match status" value="2"/>
</dbReference>
<dbReference type="Proteomes" id="UP001139157">
    <property type="component" value="Unassembled WGS sequence"/>
</dbReference>
<dbReference type="Gene3D" id="1.10.10.10">
    <property type="entry name" value="Winged helix-like DNA-binding domain superfamily/Winged helix DNA-binding domain"/>
    <property type="match status" value="2"/>
</dbReference>
<dbReference type="InterPro" id="IPR036390">
    <property type="entry name" value="WH_DNA-bd_sf"/>
</dbReference>
<dbReference type="InterPro" id="IPR036388">
    <property type="entry name" value="WH-like_DNA-bd_sf"/>
</dbReference>